<dbReference type="EMBL" id="QEAP01000012">
    <property type="protein sequence ID" value="TPX77883.1"/>
    <property type="molecule type" value="Genomic_DNA"/>
</dbReference>
<dbReference type="InterPro" id="IPR056842">
    <property type="entry name" value="THADA-like_TPR_C"/>
</dbReference>
<comment type="caution">
    <text evidence="8">The sequence shown here is derived from an EMBL/GenBank/DDBJ whole genome shotgun (WGS) entry which is preliminary data.</text>
</comment>
<dbReference type="InterPro" id="IPR051954">
    <property type="entry name" value="tRNA_methyltransferase_THADA"/>
</dbReference>
<dbReference type="PANTHER" id="PTHR14387">
    <property type="entry name" value="THADA/DEATH RECEPTOR INTERACTING PROTEIN"/>
    <property type="match status" value="1"/>
</dbReference>
<dbReference type="InterPro" id="IPR019442">
    <property type="entry name" value="THADA/TRM732_DUF2428"/>
</dbReference>
<evidence type="ECO:0000259" key="6">
    <source>
        <dbReference type="Pfam" id="PF25150"/>
    </source>
</evidence>
<dbReference type="STRING" id="246404.A0A507FNQ0"/>
<evidence type="ECO:0000313" key="9">
    <source>
        <dbReference type="Proteomes" id="UP000320333"/>
    </source>
</evidence>
<gene>
    <name evidence="8" type="ORF">CcCBS67573_g00854</name>
</gene>
<dbReference type="Pfam" id="PF25150">
    <property type="entry name" value="TPR_Trm732"/>
    <property type="match status" value="1"/>
</dbReference>
<protein>
    <submittedName>
        <fullName evidence="8">Uncharacterized protein</fullName>
    </submittedName>
</protein>
<reference evidence="8 9" key="1">
    <citation type="journal article" date="2019" name="Sci. Rep.">
        <title>Comparative genomics of chytrid fungi reveal insights into the obligate biotrophic and pathogenic lifestyle of Synchytrium endobioticum.</title>
        <authorList>
            <person name="van de Vossenberg B.T.L.H."/>
            <person name="Warris S."/>
            <person name="Nguyen H.D.T."/>
            <person name="van Gent-Pelzer M.P.E."/>
            <person name="Joly D.L."/>
            <person name="van de Geest H.C."/>
            <person name="Bonants P.J.M."/>
            <person name="Smith D.S."/>
            <person name="Levesque C.A."/>
            <person name="van der Lee T.A.J."/>
        </authorList>
    </citation>
    <scope>NUCLEOTIDE SEQUENCE [LARGE SCALE GENOMIC DNA]</scope>
    <source>
        <strain evidence="8 9">CBS 675.73</strain>
    </source>
</reference>
<dbReference type="SUPFAM" id="SSF48371">
    <property type="entry name" value="ARM repeat"/>
    <property type="match status" value="2"/>
</dbReference>
<keyword evidence="9" id="KW-1185">Reference proteome</keyword>
<accession>A0A507FNQ0</accession>
<dbReference type="InterPro" id="IPR056843">
    <property type="entry name" value="THADA-like_TPR"/>
</dbReference>
<keyword evidence="3" id="KW-0175">Coiled coil</keyword>
<evidence type="ECO:0000256" key="1">
    <source>
        <dbReference type="ARBA" id="ARBA00010409"/>
    </source>
</evidence>
<dbReference type="PANTHER" id="PTHR14387:SF0">
    <property type="entry name" value="DUF2428 DOMAIN-CONTAINING PROTEIN"/>
    <property type="match status" value="1"/>
</dbReference>
<dbReference type="OrthoDB" id="73997at2759"/>
<feature type="domain" description="tRNA (32-2'-O)-methyltransferase regulator THADA-like TPR repeats region" evidence="6">
    <location>
        <begin position="581"/>
        <end position="849"/>
    </location>
</feature>
<dbReference type="Pfam" id="PF10350">
    <property type="entry name" value="DUF2428"/>
    <property type="match status" value="1"/>
</dbReference>
<evidence type="ECO:0000313" key="8">
    <source>
        <dbReference type="EMBL" id="TPX77883.1"/>
    </source>
</evidence>
<evidence type="ECO:0000256" key="2">
    <source>
        <dbReference type="ARBA" id="ARBA00022694"/>
    </source>
</evidence>
<keyword evidence="2" id="KW-0819">tRNA processing</keyword>
<feature type="domain" description="DUF2428" evidence="5">
    <location>
        <begin position="1029"/>
        <end position="1287"/>
    </location>
</feature>
<evidence type="ECO:0000259" key="5">
    <source>
        <dbReference type="Pfam" id="PF10350"/>
    </source>
</evidence>
<evidence type="ECO:0000256" key="4">
    <source>
        <dbReference type="SAM" id="MobiDB-lite"/>
    </source>
</evidence>
<name>A0A507FNQ0_9FUNG</name>
<dbReference type="GO" id="GO:0005829">
    <property type="term" value="C:cytosol"/>
    <property type="evidence" value="ECO:0007669"/>
    <property type="project" value="TreeGrafter"/>
</dbReference>
<evidence type="ECO:0000256" key="3">
    <source>
        <dbReference type="SAM" id="Coils"/>
    </source>
</evidence>
<feature type="domain" description="tRNA (32-2'-O)-methyltransferase regulator THADA-like C-terminal TPR repeats region" evidence="7">
    <location>
        <begin position="1290"/>
        <end position="1451"/>
    </location>
</feature>
<organism evidence="8 9">
    <name type="scientific">Chytriomyces confervae</name>
    <dbReference type="NCBI Taxonomy" id="246404"/>
    <lineage>
        <taxon>Eukaryota</taxon>
        <taxon>Fungi</taxon>
        <taxon>Fungi incertae sedis</taxon>
        <taxon>Chytridiomycota</taxon>
        <taxon>Chytridiomycota incertae sedis</taxon>
        <taxon>Chytridiomycetes</taxon>
        <taxon>Chytridiales</taxon>
        <taxon>Chytriomycetaceae</taxon>
        <taxon>Chytriomyces</taxon>
    </lineage>
</organism>
<feature type="region of interest" description="Disordered" evidence="4">
    <location>
        <begin position="2078"/>
        <end position="2097"/>
    </location>
</feature>
<comment type="similarity">
    <text evidence="1">Belongs to the THADA family.</text>
</comment>
<proteinExistence type="inferred from homology"/>
<dbReference type="Proteomes" id="UP000320333">
    <property type="component" value="Unassembled WGS sequence"/>
</dbReference>
<dbReference type="Gene3D" id="1.25.10.10">
    <property type="entry name" value="Leucine-rich Repeat Variant"/>
    <property type="match status" value="1"/>
</dbReference>
<dbReference type="GO" id="GO:0030488">
    <property type="term" value="P:tRNA methylation"/>
    <property type="evidence" value="ECO:0007669"/>
    <property type="project" value="TreeGrafter"/>
</dbReference>
<evidence type="ECO:0000259" key="7">
    <source>
        <dbReference type="Pfam" id="PF25151"/>
    </source>
</evidence>
<dbReference type="Pfam" id="PF25151">
    <property type="entry name" value="TPR_Trm732_C"/>
    <property type="match status" value="1"/>
</dbReference>
<feature type="coiled-coil region" evidence="3">
    <location>
        <begin position="780"/>
        <end position="807"/>
    </location>
</feature>
<dbReference type="InterPro" id="IPR011989">
    <property type="entry name" value="ARM-like"/>
</dbReference>
<dbReference type="InterPro" id="IPR016024">
    <property type="entry name" value="ARM-type_fold"/>
</dbReference>
<sequence>MKTKKQRKNDLPSASSHLTQTDKFAAKPIWRSTFTAFTPHTSNSSPSIHSNALLAAVSALVHAASFDAHLAALRKIAHVLATARGAHDISQSEKDAVCIVIHSLVIPICSDAFFCCPEQASRTALLSIYSRVAELDRLFTPTSSLAQALHSDFETNLLNFLASTADSSQSANISLVCSVLLNTLEWSVGLAIFMRTLKDTFDSLVTLLSRVLVEIDAIGSARSGADTLSLSHKTRACYDLLRTLAALFAKLDASKFEFLRTDFGWSTGKSEDLLLKCIKVTFSDPKVYIRDCQFIGGIVTSWLLLSLYPTDAERHVWISAFFGLGKLQDQKHAAVDKLKTAFESSLANPDDLYSALCLLRGLLTTFGPNLAEIDASPTVLGVIYTHIMAVIDSSSDSATRILAFQTLASWMSVVRDVLRKSERKTGPIDTVQLDSALKRSFDLVFTFWEDPVDSMQHKLKDVFNFMLEIIQTLRTKQGAEVGAGLPFAEGRVEQNTVLVEIVDSLLKADWLRKVKYDLLAQLLTIVRPDEILQLRPDFLVVCFEVIANFSMSSRICSFLLRFFSALFEDVKWSLDAANTGIWLNPICFALTHPSVNLRSAITDNFLTSVFNGKNDHYRLVLAALNNARQMGANTVTLDVQSGSNHDNGINPKFHIHASICILRTGKTLGFLGSDFLSPSNTESVFNNHVITLAISHPDPNIRTDVCGLLCDSARALAEPTPEELHLIQQFLIVNGNDSVSEFRMRLFGNLHKLIVRMRKCLYANQRDLKTREAFLVKNGANGDRAKVEDAERDVQNLNEKISAKMKFLQWLVLSLSPGSSFPRITSAMVLLTTIRDAEEISLDSTFHKNLGAEFNCFGTSVACARALTSILMHDTFEPSRLSAFGLLMSMKKSASTADGEIPGYGVPEVQTVLNEAIQMVLHSVKSSDSDSGSLVLRLVYAKYAASSRKYTFNLSSDSAEINAKYEAPAAFVVQILSLLRKHVEIAEADLASSISSYPMHGIFSGLRCVLSEIDFSKVDLHVWNPILLDAYSLIYKATQAVLAILSNESPEGNYPGLNPEETGPKIGDATADFDAVMGEAGGDQTSKSQRILHECFRTVKEACGALEAVLCKPPLPSDKEGNHILAYETIEQGGNWLRLLLTTIRHFGAFSGVFTCFQSLCSRLLCSNNALLAVLPQSWLADFLHQAEVMDVSITRRSGGLPLGVVAVLGAQSPYRGTMLEKTMDLLFKVARRQVGSDIDTNLDLPQVHAYNIIRRLLLDATIADLMRNYFSNCFVLSIDGLSSESFPIRNCATMLFSALVTKVLGMKKSRDEYSAINTVTGREFFARFPVLHAFMMEKLAAAVQDLEGGNRSVHPAFYPILTILARLKSSAMEGNNSHLTLSTFRPLVLKCAASSFFKVREITARAYASLIPSTEFVEQVSLILDELNQSTRGTLDYNRMHGLLMIVKQLVQVHLHREVAGKDVLSDFLAKAPKLVENSFWILTDRHIPAIQDVYLSILKTVMVDRKWLHSLDEATVFTLTAAPMLKQTWITSAKLLSQTKTLAAKTEQAWTYNLRQNLAQYCLGCLEYLAGANAEAKTEIVVSFLHDSDYEVQLQALSYLQNSSMSSTLNWTRLVPILLSLVHSKESYEQLTYNAAAVLSSPQVRPILATCDLSSVTSVVVSVSEDLAERLSMTDNTYEVAAVLPLLAALVADRVDGGGESGMGVLVSLMRKWIADETATYIRVSVAKALELILPKFSSQLDGYESIYVDLLILLEVLLDDDDVDVRTVAADLAATHLDSKEPMLPTQCRCSILKRILERIQTTDSISRVAEFATRLLIGRVATETLLEAQLNPAHVLFAKEEANQHKEELVDAVMAFQTLRALIQLPLVSSDMKSAIYATLEKWLQESIHALESRSGNLAGLKGNGKVFGALVRIVVSGVHCLDECYSGDQRSQAGQLLKRLQTLDVHEQVKAMVLAESLLKLTDFLPCESASKVGSAIPRILTTLGPSDSVVLEEFAPEIEDVTLVFVVFGKGFVVVNAVEKLTGEAESGCKEDTEEACDTVAEVAVGGASVAVEIRSSAEEVGMLPSLSLALGHPPENQGTQVRVGSLKKAH</sequence>